<dbReference type="NCBIfam" id="NF047561">
    <property type="entry name" value="orf58_phage_fam"/>
    <property type="match status" value="1"/>
</dbReference>
<evidence type="ECO:0000313" key="1">
    <source>
        <dbReference type="EMBL" id="ENX03630.1"/>
    </source>
</evidence>
<reference evidence="1 2" key="1">
    <citation type="submission" date="2013-02" db="EMBL/GenBank/DDBJ databases">
        <title>The Genome Sequence of Acinetobacter sp. ANC 3862.</title>
        <authorList>
            <consortium name="The Broad Institute Genome Sequencing Platform"/>
            <consortium name="The Broad Institute Genome Sequencing Center for Infectious Disease"/>
            <person name="Cerqueira G."/>
            <person name="Feldgarden M."/>
            <person name="Courvalin P."/>
            <person name="Perichon B."/>
            <person name="Grillot-Courvalin C."/>
            <person name="Clermont D."/>
            <person name="Rocha E."/>
            <person name="Yoon E.-J."/>
            <person name="Nemec A."/>
            <person name="Walker B."/>
            <person name="Young S.K."/>
            <person name="Zeng Q."/>
            <person name="Gargeya S."/>
            <person name="Fitzgerald M."/>
            <person name="Haas B."/>
            <person name="Abouelleil A."/>
            <person name="Alvarado L."/>
            <person name="Arachchi H.M."/>
            <person name="Berlin A.M."/>
            <person name="Chapman S.B."/>
            <person name="Dewar J."/>
            <person name="Goldberg J."/>
            <person name="Griggs A."/>
            <person name="Gujja S."/>
            <person name="Hansen M."/>
            <person name="Howarth C."/>
            <person name="Imamovic A."/>
            <person name="Larimer J."/>
            <person name="McCowan C."/>
            <person name="Murphy C."/>
            <person name="Neiman D."/>
            <person name="Pearson M."/>
            <person name="Priest M."/>
            <person name="Roberts A."/>
            <person name="Saif S."/>
            <person name="Shea T."/>
            <person name="Sisk P."/>
            <person name="Sykes S."/>
            <person name="Wortman J."/>
            <person name="Nusbaum C."/>
            <person name="Birren B."/>
        </authorList>
    </citation>
    <scope>NUCLEOTIDE SEQUENCE [LARGE SCALE GENOMIC DNA]</scope>
    <source>
        <strain evidence="1 2">ANC 3862</strain>
    </source>
</reference>
<dbReference type="Pfam" id="PF22759">
    <property type="entry name" value="E217_GP41"/>
    <property type="match status" value="1"/>
</dbReference>
<dbReference type="EMBL" id="APRP01000011">
    <property type="protein sequence ID" value="ENX03630.1"/>
    <property type="molecule type" value="Genomic_DNA"/>
</dbReference>
<sequence>MSENWKRACQLVVGIEKGKTDALDFSEFRIVFSVGQALVGQPGTAEVYVYNLSVETMNKFKGEDGEFRTGQDFALYAGYEGNIGLIFQGQVFQFRRGRESPTDTYLCIIAQNADTQHNFAVVKGPLAAGRTLEQEKQAILESFKANGAKTGYIAPSANQSEAPRGKTYFGLASEYLQQYAENNNQDFGYDGNEITIVERNRPADVKAYVLKPSTGLIGMPQLTMSGLRAECLMNPKIKIGSQVQIDSTLVQTENYDTTYSQQGIDQPFKQAFGADGYYNVVAVTHDGDTRGDVWNTSIVGTGVNAVQAISGVAIQGVQNAV</sequence>
<name>N9NNS6_9GAMM</name>
<evidence type="ECO:0008006" key="3">
    <source>
        <dbReference type="Google" id="ProtNLM"/>
    </source>
</evidence>
<dbReference type="eggNOG" id="ENOG502ZC7P">
    <property type="taxonomic scope" value="Bacteria"/>
</dbReference>
<dbReference type="InterPro" id="IPR054496">
    <property type="entry name" value="E217_GP41"/>
</dbReference>
<comment type="caution">
    <text evidence="1">The sequence shown here is derived from an EMBL/GenBank/DDBJ whole genome shotgun (WGS) entry which is preliminary data.</text>
</comment>
<accession>N9NNS6</accession>
<dbReference type="AlphaFoldDB" id="N9NNS6"/>
<dbReference type="RefSeq" id="WP_005215187.1">
    <property type="nucleotide sequence ID" value="NZ_KB850089.1"/>
</dbReference>
<gene>
    <name evidence="1" type="ORF">F900_00724</name>
</gene>
<proteinExistence type="predicted"/>
<protein>
    <recommendedName>
        <fullName evidence="3">Bacteriophage protein</fullName>
    </recommendedName>
</protein>
<dbReference type="HOGENOM" id="CLU_059703_0_0_6"/>
<evidence type="ECO:0000313" key="2">
    <source>
        <dbReference type="Proteomes" id="UP000013248"/>
    </source>
</evidence>
<dbReference type="STRING" id="1217705.F900_00724"/>
<dbReference type="PATRIC" id="fig|1217705.3.peg.689"/>
<organism evidence="1 2">
    <name type="scientific">Acinetobacter modestus</name>
    <dbReference type="NCBI Taxonomy" id="1776740"/>
    <lineage>
        <taxon>Bacteria</taxon>
        <taxon>Pseudomonadati</taxon>
        <taxon>Pseudomonadota</taxon>
        <taxon>Gammaproteobacteria</taxon>
        <taxon>Moraxellales</taxon>
        <taxon>Moraxellaceae</taxon>
        <taxon>Acinetobacter</taxon>
    </lineage>
</organism>
<dbReference type="Proteomes" id="UP000013248">
    <property type="component" value="Unassembled WGS sequence"/>
</dbReference>